<comment type="caution">
    <text evidence="3">The sequence shown here is derived from an EMBL/GenBank/DDBJ whole genome shotgun (WGS) entry which is preliminary data.</text>
</comment>
<evidence type="ECO:0000313" key="3">
    <source>
        <dbReference type="EMBL" id="GII34590.1"/>
    </source>
</evidence>
<proteinExistence type="predicted"/>
<dbReference type="Proteomes" id="UP000650628">
    <property type="component" value="Unassembled WGS sequence"/>
</dbReference>
<accession>A0A8J3U8Q3</accession>
<dbReference type="InterPro" id="IPR037401">
    <property type="entry name" value="SnoaL-like"/>
</dbReference>
<dbReference type="InterPro" id="IPR032710">
    <property type="entry name" value="NTF2-like_dom_sf"/>
</dbReference>
<evidence type="ECO:0000256" key="1">
    <source>
        <dbReference type="SAM" id="MobiDB-lite"/>
    </source>
</evidence>
<dbReference type="SUPFAM" id="SSF54427">
    <property type="entry name" value="NTF2-like"/>
    <property type="match status" value="1"/>
</dbReference>
<evidence type="ECO:0000313" key="4">
    <source>
        <dbReference type="Proteomes" id="UP000650628"/>
    </source>
</evidence>
<evidence type="ECO:0000259" key="2">
    <source>
        <dbReference type="Pfam" id="PF13577"/>
    </source>
</evidence>
<gene>
    <name evidence="3" type="ORF">Pmi06nite_80320</name>
</gene>
<feature type="domain" description="SnoaL-like" evidence="2">
    <location>
        <begin position="91"/>
        <end position="147"/>
    </location>
</feature>
<feature type="region of interest" description="Disordered" evidence="1">
    <location>
        <begin position="153"/>
        <end position="181"/>
    </location>
</feature>
<name>A0A8J3U8Q3_9ACTN</name>
<dbReference type="Pfam" id="PF13577">
    <property type="entry name" value="SnoaL_4"/>
    <property type="match status" value="1"/>
</dbReference>
<feature type="compositionally biased region" description="Low complexity" evidence="1">
    <location>
        <begin position="38"/>
        <end position="57"/>
    </location>
</feature>
<dbReference type="Gene3D" id="3.10.450.50">
    <property type="match status" value="1"/>
</dbReference>
<dbReference type="EMBL" id="BOOO01000053">
    <property type="protein sequence ID" value="GII34590.1"/>
    <property type="molecule type" value="Genomic_DNA"/>
</dbReference>
<protein>
    <recommendedName>
        <fullName evidence="2">SnoaL-like domain-containing protein</fullName>
    </recommendedName>
</protein>
<organism evidence="3 4">
    <name type="scientific">Planotetraspora mira</name>
    <dbReference type="NCBI Taxonomy" id="58121"/>
    <lineage>
        <taxon>Bacteria</taxon>
        <taxon>Bacillati</taxon>
        <taxon>Actinomycetota</taxon>
        <taxon>Actinomycetes</taxon>
        <taxon>Streptosporangiales</taxon>
        <taxon>Streptosporangiaceae</taxon>
        <taxon>Planotetraspora</taxon>
    </lineage>
</organism>
<keyword evidence="4" id="KW-1185">Reference proteome</keyword>
<dbReference type="RefSeq" id="WP_203958385.1">
    <property type="nucleotide sequence ID" value="NZ_BOOO01000053.1"/>
</dbReference>
<reference evidence="3 4" key="1">
    <citation type="submission" date="2021-01" db="EMBL/GenBank/DDBJ databases">
        <title>Whole genome shotgun sequence of Planotetraspora mira NBRC 15435.</title>
        <authorList>
            <person name="Komaki H."/>
            <person name="Tamura T."/>
        </authorList>
    </citation>
    <scope>NUCLEOTIDE SEQUENCE [LARGE SCALE GENOMIC DNA]</scope>
    <source>
        <strain evidence="3 4">NBRC 15435</strain>
    </source>
</reference>
<dbReference type="AlphaFoldDB" id="A0A8J3U8Q3"/>
<feature type="region of interest" description="Disordered" evidence="1">
    <location>
        <begin position="30"/>
        <end position="61"/>
    </location>
</feature>
<sequence>MNAERDLQYVLDRFAIQDLIAAYGLGQDLHQSGQDNDVSPSGRRSSPRTQSSTPVRSAGRAQSACGSMRSCCAGRGWTVPGGCPCLSTPWQHREGYASVGIDGDTATAVSPFLHLHQTRDGAANLLHAGMWHDRLARLPQGWRITHRCDPVRDRHVPPGLDEPTASPGRHRPRSALDEGSGALPWVGAVRAAAHAGSARSAT</sequence>